<evidence type="ECO:0000256" key="1">
    <source>
        <dbReference type="SAM" id="Phobius"/>
    </source>
</evidence>
<organism evidence="2 3">
    <name type="scientific">Hydrogenoanaerobacterium saccharovorans</name>
    <dbReference type="NCBI Taxonomy" id="474960"/>
    <lineage>
        <taxon>Bacteria</taxon>
        <taxon>Bacillati</taxon>
        <taxon>Bacillota</taxon>
        <taxon>Clostridia</taxon>
        <taxon>Eubacteriales</taxon>
        <taxon>Oscillospiraceae</taxon>
        <taxon>Hydrogenoanaerobacterium</taxon>
    </lineage>
</organism>
<keyword evidence="1" id="KW-0472">Membrane</keyword>
<evidence type="ECO:0008006" key="4">
    <source>
        <dbReference type="Google" id="ProtNLM"/>
    </source>
</evidence>
<protein>
    <recommendedName>
        <fullName evidence="4">Protein-export membrane protein SecG</fullName>
    </recommendedName>
</protein>
<keyword evidence="3" id="KW-1185">Reference proteome</keyword>
<dbReference type="EMBL" id="JACSNR010000005">
    <property type="protein sequence ID" value="MBM6923356.1"/>
    <property type="molecule type" value="Genomic_DNA"/>
</dbReference>
<proteinExistence type="predicted"/>
<keyword evidence="1" id="KW-0812">Transmembrane</keyword>
<feature type="transmembrane region" description="Helical" evidence="1">
    <location>
        <begin position="59"/>
        <end position="81"/>
    </location>
</feature>
<gene>
    <name evidence="2" type="ORF">H9X81_06595</name>
</gene>
<feature type="transmembrane region" description="Helical" evidence="1">
    <location>
        <begin position="6"/>
        <end position="25"/>
    </location>
</feature>
<sequence>MSIFEIIGGVLLIFFGLAVVVSVTLQEHKTNLGGALGGSMNEGTYDRGRTKTMDAQLSMISKFSGIAMCVVALAVLAATIYL</sequence>
<accession>A0ABS2GN14</accession>
<dbReference type="Proteomes" id="UP000724149">
    <property type="component" value="Unassembled WGS sequence"/>
</dbReference>
<comment type="caution">
    <text evidence="2">The sequence shown here is derived from an EMBL/GenBank/DDBJ whole genome shotgun (WGS) entry which is preliminary data.</text>
</comment>
<reference evidence="2 3" key="1">
    <citation type="journal article" date="2021" name="Sci. Rep.">
        <title>The distribution of antibiotic resistance genes in chicken gut microbiota commensals.</title>
        <authorList>
            <person name="Juricova H."/>
            <person name="Matiasovicova J."/>
            <person name="Kubasova T."/>
            <person name="Cejkova D."/>
            <person name="Rychlik I."/>
        </authorList>
    </citation>
    <scope>NUCLEOTIDE SEQUENCE [LARGE SCALE GENOMIC DNA]</scope>
    <source>
        <strain evidence="2 3">An564</strain>
    </source>
</reference>
<evidence type="ECO:0000313" key="3">
    <source>
        <dbReference type="Proteomes" id="UP000724149"/>
    </source>
</evidence>
<dbReference type="RefSeq" id="WP_177502490.1">
    <property type="nucleotide sequence ID" value="NZ_JACSNR010000005.1"/>
</dbReference>
<evidence type="ECO:0000313" key="2">
    <source>
        <dbReference type="EMBL" id="MBM6923356.1"/>
    </source>
</evidence>
<name>A0ABS2GN14_9FIRM</name>
<keyword evidence="1" id="KW-1133">Transmembrane helix</keyword>